<dbReference type="EMBL" id="CP111024">
    <property type="protein sequence ID" value="WAR23082.1"/>
    <property type="molecule type" value="Genomic_DNA"/>
</dbReference>
<sequence length="540" mass="59836">MDLGSCNDKKKNGDLKSNAMGNNNTSGVATPPVERKSKFAAIGKIFKPWKWKRKKKSEKIEKTAKELERNLSVRSTREELIEKGVLKIRTEDTIEEVNENQSANTSHNQSVAPSNDQADVTRVTNGDGVGSSSEEVSDAVKSVTENGVVNTAVETSVSDNNVITTRAEIASPQSNSIDLPCSGQGEQPTVSSIPATSTSQARPVIISALPATVIPEVKVTEDSSPRAPEVSPRSQPEVTLRAQPEVTPRPVPEVTPRVAMTSFGNTTTIRDTPRYKPRFQDSSEEDESDEEYDHPPPPTSDPRVWEADASEPDFTKMPIKSALKKTPVAYSSVQTTRNAGDSVKTNFSARVSRDTPPPEGNSVVPQPSPKATPVNQGPPRPKPRITLLRGIQACDSDTLPAPPAYPSVPEHPPPPYKAPAPLRDDESSSDDEEINYRDDDDQPMRSEDIAKREKEERKKLLIRKLSFRPTIEELKEKKIIKFNDYLEVTDATEYDRRADKPWTRLTPRDKAAIRKELNDFKAGEMDVHDDSRHLTRFHRP</sequence>
<feature type="compositionally biased region" description="Pro residues" evidence="5">
    <location>
        <begin position="400"/>
        <end position="418"/>
    </location>
</feature>
<feature type="repeat" description="RPEL" evidence="4">
    <location>
        <begin position="65"/>
        <end position="90"/>
    </location>
</feature>
<keyword evidence="3" id="KW-0009">Actin-binding</keyword>
<proteinExistence type="inferred from homology"/>
<evidence type="ECO:0000256" key="5">
    <source>
        <dbReference type="SAM" id="MobiDB-lite"/>
    </source>
</evidence>
<feature type="compositionally biased region" description="Polar residues" evidence="5">
    <location>
        <begin position="329"/>
        <end position="349"/>
    </location>
</feature>
<dbReference type="Proteomes" id="UP001164746">
    <property type="component" value="Chromosome 13"/>
</dbReference>
<evidence type="ECO:0000256" key="3">
    <source>
        <dbReference type="ARBA" id="ARBA00023203"/>
    </source>
</evidence>
<evidence type="ECO:0000256" key="1">
    <source>
        <dbReference type="ARBA" id="ARBA00009795"/>
    </source>
</evidence>
<accession>A0ABY7FPX1</accession>
<evidence type="ECO:0000313" key="7">
    <source>
        <dbReference type="Proteomes" id="UP001164746"/>
    </source>
</evidence>
<dbReference type="SMART" id="SM00707">
    <property type="entry name" value="RPEL"/>
    <property type="match status" value="2"/>
</dbReference>
<dbReference type="Pfam" id="PF02755">
    <property type="entry name" value="RPEL"/>
    <property type="match status" value="2"/>
</dbReference>
<comment type="similarity">
    <text evidence="1">Belongs to the phosphatase and actin regulator family.</text>
</comment>
<keyword evidence="2" id="KW-0677">Repeat</keyword>
<feature type="compositionally biased region" description="Polar residues" evidence="5">
    <location>
        <begin position="99"/>
        <end position="124"/>
    </location>
</feature>
<feature type="compositionally biased region" description="Pro residues" evidence="5">
    <location>
        <begin position="366"/>
        <end position="380"/>
    </location>
</feature>
<protein>
    <submittedName>
        <fullName evidence="6">PHR4B-like protein</fullName>
    </submittedName>
</protein>
<keyword evidence="7" id="KW-1185">Reference proteome</keyword>
<feature type="compositionally biased region" description="Acidic residues" evidence="5">
    <location>
        <begin position="282"/>
        <end position="292"/>
    </location>
</feature>
<feature type="compositionally biased region" description="Basic and acidic residues" evidence="5">
    <location>
        <begin position="434"/>
        <end position="453"/>
    </location>
</feature>
<name>A0ABY7FPX1_MYAAR</name>
<dbReference type="PROSITE" id="PS51073">
    <property type="entry name" value="RPEL"/>
    <property type="match status" value="2"/>
</dbReference>
<dbReference type="InterPro" id="IPR004018">
    <property type="entry name" value="RPEL_repeat"/>
</dbReference>
<feature type="compositionally biased region" description="Polar residues" evidence="5">
    <location>
        <begin position="19"/>
        <end position="28"/>
    </location>
</feature>
<evidence type="ECO:0000256" key="4">
    <source>
        <dbReference type="PROSITE-ProRule" id="PRU00401"/>
    </source>
</evidence>
<evidence type="ECO:0000313" key="6">
    <source>
        <dbReference type="EMBL" id="WAR23082.1"/>
    </source>
</evidence>
<organism evidence="6 7">
    <name type="scientific">Mya arenaria</name>
    <name type="common">Soft-shell clam</name>
    <dbReference type="NCBI Taxonomy" id="6604"/>
    <lineage>
        <taxon>Eukaryota</taxon>
        <taxon>Metazoa</taxon>
        <taxon>Spiralia</taxon>
        <taxon>Lophotrochozoa</taxon>
        <taxon>Mollusca</taxon>
        <taxon>Bivalvia</taxon>
        <taxon>Autobranchia</taxon>
        <taxon>Heteroconchia</taxon>
        <taxon>Euheterodonta</taxon>
        <taxon>Imparidentia</taxon>
        <taxon>Neoheterodontei</taxon>
        <taxon>Myida</taxon>
        <taxon>Myoidea</taxon>
        <taxon>Myidae</taxon>
        <taxon>Mya</taxon>
    </lineage>
</organism>
<feature type="compositionally biased region" description="Basic and acidic residues" evidence="5">
    <location>
        <begin position="271"/>
        <end position="281"/>
    </location>
</feature>
<evidence type="ECO:0000256" key="2">
    <source>
        <dbReference type="ARBA" id="ARBA00022737"/>
    </source>
</evidence>
<feature type="region of interest" description="Disordered" evidence="5">
    <location>
        <begin position="1"/>
        <end position="32"/>
    </location>
</feature>
<feature type="region of interest" description="Disordered" evidence="5">
    <location>
        <begin position="97"/>
        <end position="142"/>
    </location>
</feature>
<gene>
    <name evidence="6" type="ORF">MAR_036751</name>
</gene>
<reference evidence="6" key="1">
    <citation type="submission" date="2022-11" db="EMBL/GenBank/DDBJ databases">
        <title>Centuries of genome instability and evolution in soft-shell clam transmissible cancer (bioRxiv).</title>
        <authorList>
            <person name="Hart S.F.M."/>
            <person name="Yonemitsu M.A."/>
            <person name="Giersch R.M."/>
            <person name="Beal B.F."/>
            <person name="Arriagada G."/>
            <person name="Davis B.W."/>
            <person name="Ostrander E.A."/>
            <person name="Goff S.P."/>
            <person name="Metzger M.J."/>
        </authorList>
    </citation>
    <scope>NUCLEOTIDE SEQUENCE</scope>
    <source>
        <strain evidence="6">MELC-2E11</strain>
        <tissue evidence="6">Siphon/mantle</tissue>
    </source>
</reference>
<feature type="repeat" description="RPEL" evidence="4">
    <location>
        <begin position="459"/>
        <end position="484"/>
    </location>
</feature>
<feature type="region of interest" description="Disordered" evidence="5">
    <location>
        <begin position="218"/>
        <end position="453"/>
    </location>
</feature>
<feature type="region of interest" description="Disordered" evidence="5">
    <location>
        <begin position="169"/>
        <end position="199"/>
    </location>
</feature>
<dbReference type="PANTHER" id="PTHR12751">
    <property type="entry name" value="PHOSPHATASE AND ACTIN REGULATOR PHACTR"/>
    <property type="match status" value="1"/>
</dbReference>
<feature type="compositionally biased region" description="Polar residues" evidence="5">
    <location>
        <begin position="184"/>
        <end position="199"/>
    </location>
</feature>
<dbReference type="PANTHER" id="PTHR12751:SF18">
    <property type="entry name" value="PHOSPHATASE AND ACTIN REGULATOR 1"/>
    <property type="match status" value="1"/>
</dbReference>
<dbReference type="Gene3D" id="6.10.140.2130">
    <property type="match status" value="1"/>
</dbReference>